<dbReference type="AlphaFoldDB" id="A0A9P8M8A4"/>
<proteinExistence type="predicted"/>
<keyword evidence="3" id="KW-1185">Reference proteome</keyword>
<sequence length="384" mass="43664">MLVIPLDYRAKQYPPLTYNTHIVLLPSHLQEQPSASASPTENIFSTAVKNKSHALPILRLHGMTSRPHAVSVRNGQARPPIKQRLHDLNPRLRGSIHEWCFALHILGVDARARLKQHLDLHRMPILGRPRQRSSSLGIRDVRTDAQRQQGLHQIRTAAPERLCKHETTVQLVNLFARPVFKQHLHHLHVPNLDRLEKRRGPRHRRRVHVHPARREQNPHQAEVVLPGGEVKRRLPVAIAPRGIPPASHQEDDGLVVRRPGRQHDRRAPVPAEPVIRVRARLHEQPDHVEVAAPARRHERRLAVAPPRRLGVGAVRDGPPRRPQTRPLHSPVENVVDVPGLRVPEELLLHQGDVQRRAGPVEGRLVPCRGELPDNHADDFWREAG</sequence>
<comment type="caution">
    <text evidence="2">The sequence shown here is derived from an EMBL/GenBank/DDBJ whole genome shotgun (WGS) entry which is preliminary data.</text>
</comment>
<gene>
    <name evidence="2" type="ORF">MHUMG1_08227</name>
</gene>
<feature type="region of interest" description="Disordered" evidence="1">
    <location>
        <begin position="310"/>
        <end position="330"/>
    </location>
</feature>
<evidence type="ECO:0000313" key="2">
    <source>
        <dbReference type="EMBL" id="KAH0593905.1"/>
    </source>
</evidence>
<name>A0A9P8M8A4_9HYPO</name>
<accession>A0A9P8M8A4</accession>
<evidence type="ECO:0000313" key="3">
    <source>
        <dbReference type="Proteomes" id="UP000764110"/>
    </source>
</evidence>
<organism evidence="2 3">
    <name type="scientific">Metarhizium humberi</name>
    <dbReference type="NCBI Taxonomy" id="2596975"/>
    <lineage>
        <taxon>Eukaryota</taxon>
        <taxon>Fungi</taxon>
        <taxon>Dikarya</taxon>
        <taxon>Ascomycota</taxon>
        <taxon>Pezizomycotina</taxon>
        <taxon>Sordariomycetes</taxon>
        <taxon>Hypocreomycetidae</taxon>
        <taxon>Hypocreales</taxon>
        <taxon>Clavicipitaceae</taxon>
        <taxon>Metarhizium</taxon>
    </lineage>
</organism>
<dbReference type="Proteomes" id="UP000764110">
    <property type="component" value="Unassembled WGS sequence"/>
</dbReference>
<evidence type="ECO:0000256" key="1">
    <source>
        <dbReference type="SAM" id="MobiDB-lite"/>
    </source>
</evidence>
<protein>
    <submittedName>
        <fullName evidence="2">Uncharacterized protein</fullName>
    </submittedName>
</protein>
<dbReference type="EMBL" id="JACEFI010000018">
    <property type="protein sequence ID" value="KAH0593905.1"/>
    <property type="molecule type" value="Genomic_DNA"/>
</dbReference>
<reference evidence="2 3" key="1">
    <citation type="submission" date="2020-07" db="EMBL/GenBank/DDBJ databases">
        <title>Metarhizium humberi genome.</title>
        <authorList>
            <person name="Lysoe E."/>
        </authorList>
    </citation>
    <scope>NUCLEOTIDE SEQUENCE [LARGE SCALE GENOMIC DNA]</scope>
    <source>
        <strain evidence="2 3">ESALQ1638</strain>
    </source>
</reference>